<keyword evidence="2" id="KW-0001">2Fe-2S</keyword>
<dbReference type="InterPro" id="IPR050415">
    <property type="entry name" value="MRET"/>
</dbReference>
<dbReference type="Pfam" id="PF00175">
    <property type="entry name" value="NAD_binding_1"/>
    <property type="match status" value="1"/>
</dbReference>
<dbReference type="InterPro" id="IPR001433">
    <property type="entry name" value="OxRdtase_FAD/NAD-bd"/>
</dbReference>
<evidence type="ECO:0000313" key="5">
    <source>
        <dbReference type="Proteomes" id="UP000397656"/>
    </source>
</evidence>
<dbReference type="InterPro" id="IPR039261">
    <property type="entry name" value="FNR_nucleotide-bd"/>
</dbReference>
<evidence type="ECO:0000256" key="2">
    <source>
        <dbReference type="ARBA" id="ARBA00022714"/>
    </source>
</evidence>
<dbReference type="PANTHER" id="PTHR47354:SF5">
    <property type="entry name" value="PROTEIN RFBI"/>
    <property type="match status" value="1"/>
</dbReference>
<dbReference type="Proteomes" id="UP000397656">
    <property type="component" value="Chromosome 2"/>
</dbReference>
<reference evidence="4 5" key="1">
    <citation type="submission" date="2020-10" db="EMBL/GenBank/DDBJ databases">
        <title>Complete genome sequence of Cupriavidus basilensis CCUG 49340T.</title>
        <authorList>
            <person name="Salva-Serra F."/>
            <person name="Donoso R.A."/>
            <person name="Cho K.H."/>
            <person name="Yoo J.A."/>
            <person name="Lee K."/>
            <person name="Yoon S.-H."/>
            <person name="Perez-Pantoja D."/>
            <person name="Moore E.R.B."/>
        </authorList>
    </citation>
    <scope>NUCLEOTIDE SEQUENCE [LARGE SCALE GENOMIC DNA]</scope>
    <source>
        <strain evidence="5">CCUG 49340</strain>
    </source>
</reference>
<dbReference type="GO" id="GO:0051537">
    <property type="term" value="F:2 iron, 2 sulfur cluster binding"/>
    <property type="evidence" value="ECO:0007669"/>
    <property type="project" value="UniProtKB-KW"/>
</dbReference>
<dbReference type="GO" id="GO:0016491">
    <property type="term" value="F:oxidoreductase activity"/>
    <property type="evidence" value="ECO:0007669"/>
    <property type="project" value="InterPro"/>
</dbReference>
<dbReference type="Gene3D" id="3.40.50.80">
    <property type="entry name" value="Nucleotide-binding domain of ferredoxin-NADP reductase (FNR) module"/>
    <property type="match status" value="1"/>
</dbReference>
<feature type="domain" description="Oxidoreductase FAD/NAD(P)-binding" evidence="3">
    <location>
        <begin position="26"/>
        <end position="104"/>
    </location>
</feature>
<dbReference type="PANTHER" id="PTHR47354">
    <property type="entry name" value="NADH OXIDOREDUCTASE HCR"/>
    <property type="match status" value="1"/>
</dbReference>
<dbReference type="SUPFAM" id="SSF52343">
    <property type="entry name" value="Ferredoxin reductase-like, C-terminal NADP-linked domain"/>
    <property type="match status" value="1"/>
</dbReference>
<proteinExistence type="predicted"/>
<dbReference type="AlphaFoldDB" id="A0A643FMT1"/>
<keyword evidence="2" id="KW-0479">Metal-binding</keyword>
<sequence length="128" mass="14383">MHRAQGRSRRRARTPHPPVRGFLQRHPIRLVYGVTHEIDLVALAQLDRAKDQLAGFEYRTCVLDPVSGETRKGYVTQHVERDWLNGGDVDIYLCGPVAMVDAVRAWLQDAGVTPASFHYEKFSASNAA</sequence>
<keyword evidence="2" id="KW-0408">Iron</keyword>
<evidence type="ECO:0000259" key="3">
    <source>
        <dbReference type="Pfam" id="PF00175"/>
    </source>
</evidence>
<gene>
    <name evidence="4" type="ORF">F7R26_033085</name>
</gene>
<dbReference type="EMBL" id="CP062804">
    <property type="protein sequence ID" value="QOT81478.1"/>
    <property type="molecule type" value="Genomic_DNA"/>
</dbReference>
<evidence type="ECO:0000256" key="1">
    <source>
        <dbReference type="ARBA" id="ARBA00001974"/>
    </source>
</evidence>
<protein>
    <recommendedName>
        <fullName evidence="3">Oxidoreductase FAD/NAD(P)-binding domain-containing protein</fullName>
    </recommendedName>
</protein>
<accession>A0A643FMT1</accession>
<organism evidence="4 5">
    <name type="scientific">Cupriavidus basilensis</name>
    <dbReference type="NCBI Taxonomy" id="68895"/>
    <lineage>
        <taxon>Bacteria</taxon>
        <taxon>Pseudomonadati</taxon>
        <taxon>Pseudomonadota</taxon>
        <taxon>Betaproteobacteria</taxon>
        <taxon>Burkholderiales</taxon>
        <taxon>Burkholderiaceae</taxon>
        <taxon>Cupriavidus</taxon>
    </lineage>
</organism>
<comment type="cofactor">
    <cofactor evidence="1">
        <name>FAD</name>
        <dbReference type="ChEBI" id="CHEBI:57692"/>
    </cofactor>
</comment>
<evidence type="ECO:0000313" key="4">
    <source>
        <dbReference type="EMBL" id="QOT81478.1"/>
    </source>
</evidence>
<keyword evidence="2" id="KW-0411">Iron-sulfur</keyword>
<name>A0A643FMT1_9BURK</name>